<gene>
    <name evidence="3" type="ORF">MUN33_01645</name>
</gene>
<dbReference type="PANTHER" id="PTHR14969:SF13">
    <property type="entry name" value="AT30094P"/>
    <property type="match status" value="1"/>
</dbReference>
<dbReference type="SUPFAM" id="SSF48317">
    <property type="entry name" value="Acid phosphatase/Vanadium-dependent haloperoxidase"/>
    <property type="match status" value="1"/>
</dbReference>
<keyword evidence="1" id="KW-1133">Transmembrane helix</keyword>
<dbReference type="RefSeq" id="WP_244803172.1">
    <property type="nucleotide sequence ID" value="NZ_JALIEA010000008.1"/>
</dbReference>
<protein>
    <submittedName>
        <fullName evidence="3">Phosphatase PAP2 family protein</fullName>
    </submittedName>
</protein>
<comment type="caution">
    <text evidence="3">The sequence shown here is derived from an EMBL/GenBank/DDBJ whole genome shotgun (WGS) entry which is preliminary data.</text>
</comment>
<feature type="transmembrane region" description="Helical" evidence="1">
    <location>
        <begin position="91"/>
        <end position="112"/>
    </location>
</feature>
<dbReference type="AlphaFoldDB" id="A0A9X1WGZ8"/>
<name>A0A9X1WGZ8_9CORY</name>
<dbReference type="Proteomes" id="UP001139207">
    <property type="component" value="Unassembled WGS sequence"/>
</dbReference>
<dbReference type="PANTHER" id="PTHR14969">
    <property type="entry name" value="SPHINGOSINE-1-PHOSPHATE PHOSPHOHYDROLASE"/>
    <property type="match status" value="1"/>
</dbReference>
<feature type="transmembrane region" description="Helical" evidence="1">
    <location>
        <begin position="7"/>
        <end position="27"/>
    </location>
</feature>
<evidence type="ECO:0000313" key="4">
    <source>
        <dbReference type="Proteomes" id="UP001139207"/>
    </source>
</evidence>
<reference evidence="3" key="1">
    <citation type="submission" date="2022-04" db="EMBL/GenBank/DDBJ databases">
        <title>Corynebacterium kalidii LD5P10.</title>
        <authorList>
            <person name="Sun J.Q."/>
        </authorList>
    </citation>
    <scope>NUCLEOTIDE SEQUENCE</scope>
    <source>
        <strain evidence="3">LD5P10</strain>
    </source>
</reference>
<dbReference type="Gene3D" id="1.20.144.10">
    <property type="entry name" value="Phosphatidic acid phosphatase type 2/haloperoxidase"/>
    <property type="match status" value="2"/>
</dbReference>
<keyword evidence="1" id="KW-0472">Membrane</keyword>
<evidence type="ECO:0000259" key="2">
    <source>
        <dbReference type="SMART" id="SM00014"/>
    </source>
</evidence>
<evidence type="ECO:0000313" key="3">
    <source>
        <dbReference type="EMBL" id="MCJ7857422.1"/>
    </source>
</evidence>
<evidence type="ECO:0000256" key="1">
    <source>
        <dbReference type="SAM" id="Phobius"/>
    </source>
</evidence>
<dbReference type="EMBL" id="JALIEA010000008">
    <property type="protein sequence ID" value="MCJ7857422.1"/>
    <property type="molecule type" value="Genomic_DNA"/>
</dbReference>
<dbReference type="InterPro" id="IPR036938">
    <property type="entry name" value="PAP2/HPO_sf"/>
</dbReference>
<keyword evidence="4" id="KW-1185">Reference proteome</keyword>
<accession>A0A9X1WGZ8</accession>
<organism evidence="3 4">
    <name type="scientific">Corynebacterium kalidii</name>
    <dbReference type="NCBI Taxonomy" id="2931982"/>
    <lineage>
        <taxon>Bacteria</taxon>
        <taxon>Bacillati</taxon>
        <taxon>Actinomycetota</taxon>
        <taxon>Actinomycetes</taxon>
        <taxon>Mycobacteriales</taxon>
        <taxon>Corynebacteriaceae</taxon>
        <taxon>Corynebacterium</taxon>
    </lineage>
</organism>
<proteinExistence type="predicted"/>
<feature type="transmembrane region" description="Helical" evidence="1">
    <location>
        <begin position="186"/>
        <end position="204"/>
    </location>
</feature>
<feature type="transmembrane region" description="Helical" evidence="1">
    <location>
        <begin position="159"/>
        <end position="180"/>
    </location>
</feature>
<feature type="domain" description="Phosphatidic acid phosphatase type 2/haloperoxidase" evidence="2">
    <location>
        <begin position="94"/>
        <end position="201"/>
    </location>
</feature>
<feature type="transmembrane region" description="Helical" evidence="1">
    <location>
        <begin position="132"/>
        <end position="152"/>
    </location>
</feature>
<dbReference type="CDD" id="cd03392">
    <property type="entry name" value="PAP2_like_2"/>
    <property type="match status" value="1"/>
</dbReference>
<sequence>MTGARPVAVSATAAAAAVLYAVVWVGWVQGWAWVDGPDGRALAAAHRLAQTHGWWVPLWDGLSSVSDPAVWRVLVVVPVVLELRRRRVRTAVFLAVCVWGSGIVSVVAKHLAGRERPVSRLVEASGMSFPSGHALGVLVAVGALLAVYAHLVRGYGRTAVVVGGVVLCAAVGVARVALNVHHPSDVVAGWALGFAWLVACLWVYRGRYTGRTR</sequence>
<feature type="transmembrane region" description="Helical" evidence="1">
    <location>
        <begin position="69"/>
        <end position="84"/>
    </location>
</feature>
<keyword evidence="1" id="KW-0812">Transmembrane</keyword>
<dbReference type="InterPro" id="IPR000326">
    <property type="entry name" value="PAP2/HPO"/>
</dbReference>
<dbReference type="Pfam" id="PF01569">
    <property type="entry name" value="PAP2"/>
    <property type="match status" value="1"/>
</dbReference>
<dbReference type="SMART" id="SM00014">
    <property type="entry name" value="acidPPc"/>
    <property type="match status" value="1"/>
</dbReference>